<gene>
    <name evidence="1" type="ORF">PR048_022695</name>
</gene>
<proteinExistence type="predicted"/>
<evidence type="ECO:0000313" key="2">
    <source>
        <dbReference type="Proteomes" id="UP001159363"/>
    </source>
</evidence>
<dbReference type="EMBL" id="JARBHB010000009">
    <property type="protein sequence ID" value="KAJ8874806.1"/>
    <property type="molecule type" value="Genomic_DNA"/>
</dbReference>
<keyword evidence="2" id="KW-1185">Reference proteome</keyword>
<organism evidence="1 2">
    <name type="scientific">Dryococelus australis</name>
    <dbReference type="NCBI Taxonomy" id="614101"/>
    <lineage>
        <taxon>Eukaryota</taxon>
        <taxon>Metazoa</taxon>
        <taxon>Ecdysozoa</taxon>
        <taxon>Arthropoda</taxon>
        <taxon>Hexapoda</taxon>
        <taxon>Insecta</taxon>
        <taxon>Pterygota</taxon>
        <taxon>Neoptera</taxon>
        <taxon>Polyneoptera</taxon>
        <taxon>Phasmatodea</taxon>
        <taxon>Verophasmatodea</taxon>
        <taxon>Anareolatae</taxon>
        <taxon>Phasmatidae</taxon>
        <taxon>Eurycanthinae</taxon>
        <taxon>Dryococelus</taxon>
    </lineage>
</organism>
<evidence type="ECO:0000313" key="1">
    <source>
        <dbReference type="EMBL" id="KAJ8874806.1"/>
    </source>
</evidence>
<accession>A0ABQ9GS19</accession>
<name>A0ABQ9GS19_9NEOP</name>
<protein>
    <submittedName>
        <fullName evidence="1">Uncharacterized protein</fullName>
    </submittedName>
</protein>
<reference evidence="1 2" key="1">
    <citation type="submission" date="2023-02" db="EMBL/GenBank/DDBJ databases">
        <title>LHISI_Scaffold_Assembly.</title>
        <authorList>
            <person name="Stuart O.P."/>
            <person name="Cleave R."/>
            <person name="Magrath M.J.L."/>
            <person name="Mikheyev A.S."/>
        </authorList>
    </citation>
    <scope>NUCLEOTIDE SEQUENCE [LARGE SCALE GENOMIC DNA]</scope>
    <source>
        <strain evidence="1">Daus_M_001</strain>
        <tissue evidence="1">Leg muscle</tissue>
    </source>
</reference>
<dbReference type="Proteomes" id="UP001159363">
    <property type="component" value="Chromosome 8"/>
</dbReference>
<comment type="caution">
    <text evidence="1">The sequence shown here is derived from an EMBL/GenBank/DDBJ whole genome shotgun (WGS) entry which is preliminary data.</text>
</comment>
<sequence>MHPLVSRSQSHCVPPANHIDKLGSRADGVQAVQFIPSLGFGHIAYSRHEQYLPTIVVSGEALLITHVFTHKELFKKRAGSELMLDMRSQAISGQYENFTRVFREYTQQNSIENCETDTILSLSHLCASQLSLRGFLIVIFNKKTYFSLRDCILDLKNNFPRLIIVVRDCRLAVTLRYLATGDSYTSLMSKQSIGRIIPDVCAATVQELKGCGKLPKTPLARKEISTTFETDWNVPHCINALSGKNDYLQPYVHSGCDFYNNKSNLSIVLLALVDGNYNFVLADVNAKDGYQMAAFLKTKS</sequence>